<dbReference type="AlphaFoldDB" id="A0A0A9BP60"/>
<protein>
    <submittedName>
        <fullName evidence="1">Uncharacterized protein</fullName>
    </submittedName>
</protein>
<reference evidence="1" key="2">
    <citation type="journal article" date="2015" name="Data Brief">
        <title>Shoot transcriptome of the giant reed, Arundo donax.</title>
        <authorList>
            <person name="Barrero R.A."/>
            <person name="Guerrero F.D."/>
            <person name="Moolhuijzen P."/>
            <person name="Goolsby J.A."/>
            <person name="Tidwell J."/>
            <person name="Bellgard S.E."/>
            <person name="Bellgard M.I."/>
        </authorList>
    </citation>
    <scope>NUCLEOTIDE SEQUENCE</scope>
    <source>
        <tissue evidence="1">Shoot tissue taken approximately 20 cm above the soil surface</tissue>
    </source>
</reference>
<sequence>MCTKKHEVTWMLCFVWHSQDSTDLGGCWGCRRCYLERRLMGGVLRFEMNNCSYLTCHLGMCVISSRSRC</sequence>
<proteinExistence type="predicted"/>
<accession>A0A0A9BP60</accession>
<reference evidence="1" key="1">
    <citation type="submission" date="2014-09" db="EMBL/GenBank/DDBJ databases">
        <authorList>
            <person name="Magalhaes I.L.F."/>
            <person name="Oliveira U."/>
            <person name="Santos F.R."/>
            <person name="Vidigal T.H.D.A."/>
            <person name="Brescovit A.D."/>
            <person name="Santos A.J."/>
        </authorList>
    </citation>
    <scope>NUCLEOTIDE SEQUENCE</scope>
    <source>
        <tissue evidence="1">Shoot tissue taken approximately 20 cm above the soil surface</tissue>
    </source>
</reference>
<dbReference type="EMBL" id="GBRH01232794">
    <property type="protein sequence ID" value="JAD65101.1"/>
    <property type="molecule type" value="Transcribed_RNA"/>
</dbReference>
<organism evidence="1">
    <name type="scientific">Arundo donax</name>
    <name type="common">Giant reed</name>
    <name type="synonym">Donax arundinaceus</name>
    <dbReference type="NCBI Taxonomy" id="35708"/>
    <lineage>
        <taxon>Eukaryota</taxon>
        <taxon>Viridiplantae</taxon>
        <taxon>Streptophyta</taxon>
        <taxon>Embryophyta</taxon>
        <taxon>Tracheophyta</taxon>
        <taxon>Spermatophyta</taxon>
        <taxon>Magnoliopsida</taxon>
        <taxon>Liliopsida</taxon>
        <taxon>Poales</taxon>
        <taxon>Poaceae</taxon>
        <taxon>PACMAD clade</taxon>
        <taxon>Arundinoideae</taxon>
        <taxon>Arundineae</taxon>
        <taxon>Arundo</taxon>
    </lineage>
</organism>
<evidence type="ECO:0000313" key="1">
    <source>
        <dbReference type="EMBL" id="JAD65101.1"/>
    </source>
</evidence>
<name>A0A0A9BP60_ARUDO</name>